<dbReference type="PROSITE" id="PS50850">
    <property type="entry name" value="MFS"/>
    <property type="match status" value="1"/>
</dbReference>
<dbReference type="Gene3D" id="1.20.1250.20">
    <property type="entry name" value="MFS general substrate transporter like domains"/>
    <property type="match status" value="2"/>
</dbReference>
<sequence>MAKNKSAVELKEMKNGEIVEEDSDDGPVHVVPPDGGWGWVVMMASFCCNIIVDGIIFSFGLVVTNLAESFEVPVSTVSWVASLLAGFYLLAGPFVSSLATRFGFRTVACAGSVVAGLSFAVASLAMSVEFLYVFIGVLGGIGMGLVYVPAVVAVGFYFEKRRALATGIAVCGSGIGTFVLAPFTTWLLGYYGWRGTLLIHAGLVLNCAIFGAMFRPLEPTKKKKITRRQLANEEEVSAGTPLMVRIKRERDEKLRDDDQQEAMNQQQQTDHFHSSTNSLNNTVKLVGIKAKRSSTLTDSASSLGKKEKETPLLAAAGANIPEVVEETDGKKKSNGCMRAVSSLIQFSLFKSPTFNLLCFASFITFLGFFVPFMFLAARAEQLGADKESASFLLSIIGITNTLGRVACGALSDHPKVNVLMVNNAALTLGGVVTIATPFFPAYEMLIVYACLFGLSIACFASLRSILMVELLGLENLTNAFGLCLMFTGVSATVGGPLASMFYDATNDYDASF</sequence>
<evidence type="ECO:0000256" key="2">
    <source>
        <dbReference type="SAM" id="MobiDB-lite"/>
    </source>
</evidence>
<dbReference type="PANTHER" id="PTHR11360">
    <property type="entry name" value="MONOCARBOXYLATE TRANSPORTER"/>
    <property type="match status" value="1"/>
</dbReference>
<feature type="transmembrane region" description="Helical" evidence="3">
    <location>
        <begin position="354"/>
        <end position="377"/>
    </location>
</feature>
<evidence type="ECO:0000259" key="4">
    <source>
        <dbReference type="PROSITE" id="PS50850"/>
    </source>
</evidence>
<evidence type="ECO:0000256" key="1">
    <source>
        <dbReference type="ARBA" id="ARBA00004141"/>
    </source>
</evidence>
<feature type="transmembrane region" description="Helical" evidence="3">
    <location>
        <begin position="39"/>
        <end position="64"/>
    </location>
</feature>
<keyword evidence="3" id="KW-0472">Membrane</keyword>
<evidence type="ECO:0000313" key="6">
    <source>
        <dbReference type="Proteomes" id="UP000789390"/>
    </source>
</evidence>
<feature type="transmembrane region" description="Helical" evidence="3">
    <location>
        <begin position="131"/>
        <end position="158"/>
    </location>
</feature>
<comment type="caution">
    <text evidence="5">The sequence shown here is derived from an EMBL/GenBank/DDBJ whole genome shotgun (WGS) entry which is preliminary data.</text>
</comment>
<evidence type="ECO:0000256" key="3">
    <source>
        <dbReference type="SAM" id="Phobius"/>
    </source>
</evidence>
<feature type="transmembrane region" description="Helical" evidence="3">
    <location>
        <begin position="419"/>
        <end position="439"/>
    </location>
</feature>
<reference evidence="5" key="1">
    <citation type="submission" date="2021-11" db="EMBL/GenBank/DDBJ databases">
        <authorList>
            <person name="Schell T."/>
        </authorList>
    </citation>
    <scope>NUCLEOTIDE SEQUENCE</scope>
    <source>
        <strain evidence="5">M5</strain>
    </source>
</reference>
<dbReference type="OrthoDB" id="6509908at2759"/>
<dbReference type="AlphaFoldDB" id="A0A8J2RTE4"/>
<dbReference type="EMBL" id="CAKKLH010000303">
    <property type="protein sequence ID" value="CAH0110447.1"/>
    <property type="molecule type" value="Genomic_DNA"/>
</dbReference>
<dbReference type="InterPro" id="IPR050327">
    <property type="entry name" value="Proton-linked_MCT"/>
</dbReference>
<accession>A0A8J2RTE4</accession>
<dbReference type="GO" id="GO:0016020">
    <property type="term" value="C:membrane"/>
    <property type="evidence" value="ECO:0007669"/>
    <property type="project" value="UniProtKB-SubCell"/>
</dbReference>
<dbReference type="InterPro" id="IPR011701">
    <property type="entry name" value="MFS"/>
</dbReference>
<evidence type="ECO:0000313" key="5">
    <source>
        <dbReference type="EMBL" id="CAH0110447.1"/>
    </source>
</evidence>
<dbReference type="InterPro" id="IPR036259">
    <property type="entry name" value="MFS_trans_sf"/>
</dbReference>
<keyword evidence="6" id="KW-1185">Reference proteome</keyword>
<feature type="transmembrane region" description="Helical" evidence="3">
    <location>
        <begin position="76"/>
        <end position="95"/>
    </location>
</feature>
<name>A0A8J2RTE4_9CRUS</name>
<dbReference type="GO" id="GO:0008028">
    <property type="term" value="F:monocarboxylic acid transmembrane transporter activity"/>
    <property type="evidence" value="ECO:0007669"/>
    <property type="project" value="TreeGrafter"/>
</dbReference>
<feature type="transmembrane region" description="Helical" evidence="3">
    <location>
        <begin position="197"/>
        <end position="217"/>
    </location>
</feature>
<dbReference type="Proteomes" id="UP000789390">
    <property type="component" value="Unassembled WGS sequence"/>
</dbReference>
<feature type="transmembrane region" description="Helical" evidence="3">
    <location>
        <begin position="102"/>
        <end position="125"/>
    </location>
</feature>
<feature type="transmembrane region" description="Helical" evidence="3">
    <location>
        <begin position="478"/>
        <end position="502"/>
    </location>
</feature>
<dbReference type="CDD" id="cd17352">
    <property type="entry name" value="MFS_MCT_SLC16"/>
    <property type="match status" value="1"/>
</dbReference>
<feature type="transmembrane region" description="Helical" evidence="3">
    <location>
        <begin position="445"/>
        <end position="466"/>
    </location>
</feature>
<feature type="region of interest" description="Disordered" evidence="2">
    <location>
        <begin position="253"/>
        <end position="277"/>
    </location>
</feature>
<feature type="transmembrane region" description="Helical" evidence="3">
    <location>
        <begin position="389"/>
        <end position="407"/>
    </location>
</feature>
<dbReference type="InterPro" id="IPR020846">
    <property type="entry name" value="MFS_dom"/>
</dbReference>
<comment type="subcellular location">
    <subcellularLocation>
        <location evidence="1">Membrane</location>
        <topology evidence="1">Multi-pass membrane protein</topology>
    </subcellularLocation>
</comment>
<keyword evidence="3" id="KW-1133">Transmembrane helix</keyword>
<dbReference type="PANTHER" id="PTHR11360:SF238">
    <property type="entry name" value="SD10469P"/>
    <property type="match status" value="1"/>
</dbReference>
<organism evidence="5 6">
    <name type="scientific">Daphnia galeata</name>
    <dbReference type="NCBI Taxonomy" id="27404"/>
    <lineage>
        <taxon>Eukaryota</taxon>
        <taxon>Metazoa</taxon>
        <taxon>Ecdysozoa</taxon>
        <taxon>Arthropoda</taxon>
        <taxon>Crustacea</taxon>
        <taxon>Branchiopoda</taxon>
        <taxon>Diplostraca</taxon>
        <taxon>Cladocera</taxon>
        <taxon>Anomopoda</taxon>
        <taxon>Daphniidae</taxon>
        <taxon>Daphnia</taxon>
    </lineage>
</organism>
<gene>
    <name evidence="5" type="ORF">DGAL_LOCUS14014</name>
</gene>
<feature type="transmembrane region" description="Helical" evidence="3">
    <location>
        <begin position="165"/>
        <end position="191"/>
    </location>
</feature>
<keyword evidence="3" id="KW-0812">Transmembrane</keyword>
<protein>
    <recommendedName>
        <fullName evidence="4">Major facilitator superfamily (MFS) profile domain-containing protein</fullName>
    </recommendedName>
</protein>
<dbReference type="Pfam" id="PF07690">
    <property type="entry name" value="MFS_1"/>
    <property type="match status" value="2"/>
</dbReference>
<feature type="domain" description="Major facilitator superfamily (MFS) profile" evidence="4">
    <location>
        <begin position="38"/>
        <end position="512"/>
    </location>
</feature>
<proteinExistence type="predicted"/>
<dbReference type="SUPFAM" id="SSF103473">
    <property type="entry name" value="MFS general substrate transporter"/>
    <property type="match status" value="1"/>
</dbReference>